<reference evidence="4 5" key="1">
    <citation type="journal article" date="2024" name="Commun. Biol.">
        <title>Comparative genomic analysis of thermophilic fungi reveals convergent evolutionary adaptations and gene losses.</title>
        <authorList>
            <person name="Steindorff A.S."/>
            <person name="Aguilar-Pontes M.V."/>
            <person name="Robinson A.J."/>
            <person name="Andreopoulos B."/>
            <person name="LaButti K."/>
            <person name="Kuo A."/>
            <person name="Mondo S."/>
            <person name="Riley R."/>
            <person name="Otillar R."/>
            <person name="Haridas S."/>
            <person name="Lipzen A."/>
            <person name="Grimwood J."/>
            <person name="Schmutz J."/>
            <person name="Clum A."/>
            <person name="Reid I.D."/>
            <person name="Moisan M.C."/>
            <person name="Butler G."/>
            <person name="Nguyen T.T.M."/>
            <person name="Dewar K."/>
            <person name="Conant G."/>
            <person name="Drula E."/>
            <person name="Henrissat B."/>
            <person name="Hansel C."/>
            <person name="Singer S."/>
            <person name="Hutchinson M.I."/>
            <person name="de Vries R.P."/>
            <person name="Natvig D.O."/>
            <person name="Powell A.J."/>
            <person name="Tsang A."/>
            <person name="Grigoriev I.V."/>
        </authorList>
    </citation>
    <scope>NUCLEOTIDE SEQUENCE [LARGE SCALE GENOMIC DNA]</scope>
    <source>
        <strain evidence="4 5">CBS 494.80</strain>
    </source>
</reference>
<feature type="compositionally biased region" description="Low complexity" evidence="1">
    <location>
        <begin position="156"/>
        <end position="165"/>
    </location>
</feature>
<keyword evidence="3" id="KW-0732">Signal</keyword>
<feature type="chain" id="PRO_5046774280" description="Mid2 domain-containing protein" evidence="3">
    <location>
        <begin position="22"/>
        <end position="320"/>
    </location>
</feature>
<feature type="compositionally biased region" description="Low complexity" evidence="1">
    <location>
        <begin position="189"/>
        <end position="212"/>
    </location>
</feature>
<name>A0ABR4C4K5_9HELO</name>
<keyword evidence="2" id="KW-0812">Transmembrane</keyword>
<feature type="transmembrane region" description="Helical" evidence="2">
    <location>
        <begin position="223"/>
        <end position="243"/>
    </location>
</feature>
<keyword evidence="2" id="KW-1133">Transmembrane helix</keyword>
<feature type="region of interest" description="Disordered" evidence="1">
    <location>
        <begin position="286"/>
        <end position="320"/>
    </location>
</feature>
<evidence type="ECO:0000256" key="3">
    <source>
        <dbReference type="SAM" id="SignalP"/>
    </source>
</evidence>
<evidence type="ECO:0000313" key="5">
    <source>
        <dbReference type="Proteomes" id="UP001595075"/>
    </source>
</evidence>
<evidence type="ECO:0008006" key="6">
    <source>
        <dbReference type="Google" id="ProtNLM"/>
    </source>
</evidence>
<protein>
    <recommendedName>
        <fullName evidence="6">Mid2 domain-containing protein</fullName>
    </recommendedName>
</protein>
<dbReference type="PANTHER" id="PTHR16861:SF4">
    <property type="entry name" value="SH3 DOMAIN PROTEIN (AFU_ORTHOLOGUE AFUA_1G13610)"/>
    <property type="match status" value="1"/>
</dbReference>
<evidence type="ECO:0000313" key="4">
    <source>
        <dbReference type="EMBL" id="KAL2064249.1"/>
    </source>
</evidence>
<proteinExistence type="predicted"/>
<feature type="compositionally biased region" description="Polar residues" evidence="1">
    <location>
        <begin position="166"/>
        <end position="188"/>
    </location>
</feature>
<feature type="compositionally biased region" description="Basic and acidic residues" evidence="1">
    <location>
        <begin position="286"/>
        <end position="297"/>
    </location>
</feature>
<dbReference type="EMBL" id="JAZHXI010000014">
    <property type="protein sequence ID" value="KAL2064249.1"/>
    <property type="molecule type" value="Genomic_DNA"/>
</dbReference>
<dbReference type="CDD" id="cd12087">
    <property type="entry name" value="TM_EGFR-like"/>
    <property type="match status" value="1"/>
</dbReference>
<accession>A0ABR4C4K5</accession>
<gene>
    <name evidence="4" type="ORF">VTL71DRAFT_4743</name>
</gene>
<keyword evidence="5" id="KW-1185">Reference proteome</keyword>
<sequence length="320" mass="34212">MSRKHFVVLLGLLTHATKVVGKNDFNADFPTTFSFNATTPFFWLDIQGTNLASIFVIGDSNQFELVELPLDPQGCVKTTLVDNVAICTLWSNNGTATFGGNYAAKLVAGQLYHMVLDYEDEDATSKGSSESAVFRMLNPLPLPTGTGSTISTSISIVSQETSSSQPADSLSNSGSMSRSPTSSNSVTIPTTSSAASSPPSSSSSSAPTQSPQIDKGLTPGAKAGITVGVLSVIVIVFLAFFFFHRRRQVKRKKPRVIQQVNRNTGIDLDDIAITLGSPVTYDRVSEGRKGWHQRDQPPLRVLSTPGRTAQSPGELHGSPF</sequence>
<evidence type="ECO:0000256" key="2">
    <source>
        <dbReference type="SAM" id="Phobius"/>
    </source>
</evidence>
<keyword evidence="2" id="KW-0472">Membrane</keyword>
<organism evidence="4 5">
    <name type="scientific">Oculimacula yallundae</name>
    <dbReference type="NCBI Taxonomy" id="86028"/>
    <lineage>
        <taxon>Eukaryota</taxon>
        <taxon>Fungi</taxon>
        <taxon>Dikarya</taxon>
        <taxon>Ascomycota</taxon>
        <taxon>Pezizomycotina</taxon>
        <taxon>Leotiomycetes</taxon>
        <taxon>Helotiales</taxon>
        <taxon>Ploettnerulaceae</taxon>
        <taxon>Oculimacula</taxon>
    </lineage>
</organism>
<feature type="region of interest" description="Disordered" evidence="1">
    <location>
        <begin position="156"/>
        <end position="217"/>
    </location>
</feature>
<feature type="signal peptide" evidence="3">
    <location>
        <begin position="1"/>
        <end position="21"/>
    </location>
</feature>
<comment type="caution">
    <text evidence="4">The sequence shown here is derived from an EMBL/GenBank/DDBJ whole genome shotgun (WGS) entry which is preliminary data.</text>
</comment>
<dbReference type="Proteomes" id="UP001595075">
    <property type="component" value="Unassembled WGS sequence"/>
</dbReference>
<evidence type="ECO:0000256" key="1">
    <source>
        <dbReference type="SAM" id="MobiDB-lite"/>
    </source>
</evidence>
<dbReference type="PANTHER" id="PTHR16861">
    <property type="entry name" value="GLYCOPROTEIN 38"/>
    <property type="match status" value="1"/>
</dbReference>